<organism evidence="5 6">
    <name type="scientific">Anabas testudineus</name>
    <name type="common">Climbing perch</name>
    <name type="synonym">Anthias testudineus</name>
    <dbReference type="NCBI Taxonomy" id="64144"/>
    <lineage>
        <taxon>Eukaryota</taxon>
        <taxon>Metazoa</taxon>
        <taxon>Chordata</taxon>
        <taxon>Craniata</taxon>
        <taxon>Vertebrata</taxon>
        <taxon>Euteleostomi</taxon>
        <taxon>Actinopterygii</taxon>
        <taxon>Neopterygii</taxon>
        <taxon>Teleostei</taxon>
        <taxon>Neoteleostei</taxon>
        <taxon>Acanthomorphata</taxon>
        <taxon>Anabantaria</taxon>
        <taxon>Anabantiformes</taxon>
        <taxon>Anabantoidei</taxon>
        <taxon>Anabantidae</taxon>
        <taxon>Anabas</taxon>
    </lineage>
</organism>
<keyword evidence="6" id="KW-1185">Reference proteome</keyword>
<protein>
    <recommendedName>
        <fullName evidence="4">IF rod domain-containing protein</fullName>
    </recommendedName>
</protein>
<evidence type="ECO:0000313" key="6">
    <source>
        <dbReference type="Proteomes" id="UP000265040"/>
    </source>
</evidence>
<dbReference type="PANTHER" id="PTHR47051">
    <property type="entry name" value="NESTIN"/>
    <property type="match status" value="1"/>
</dbReference>
<dbReference type="Ensembl" id="ENSATET00000037931.1">
    <property type="protein sequence ID" value="ENSATEP00000041251.1"/>
    <property type="gene ID" value="ENSATEG00000028643.1"/>
</dbReference>
<dbReference type="GO" id="GO:0005882">
    <property type="term" value="C:intermediate filament"/>
    <property type="evidence" value="ECO:0007669"/>
    <property type="project" value="UniProtKB-KW"/>
</dbReference>
<dbReference type="GeneTree" id="ENSGT00940000169377"/>
<dbReference type="AlphaFoldDB" id="A0A7N5ZZK6"/>
<reference evidence="5" key="1">
    <citation type="submission" date="2021-04" db="EMBL/GenBank/DDBJ databases">
        <authorList>
            <consortium name="Wellcome Sanger Institute Data Sharing"/>
        </authorList>
    </citation>
    <scope>NUCLEOTIDE SEQUENCE [LARGE SCALE GENOMIC DNA]</scope>
</reference>
<dbReference type="Proteomes" id="UP000265040">
    <property type="component" value="Chromosome 16"/>
</dbReference>
<evidence type="ECO:0000256" key="3">
    <source>
        <dbReference type="SAM" id="Coils"/>
    </source>
</evidence>
<dbReference type="Pfam" id="PF00038">
    <property type="entry name" value="Filament"/>
    <property type="match status" value="1"/>
</dbReference>
<dbReference type="PROSITE" id="PS51842">
    <property type="entry name" value="IF_ROD_2"/>
    <property type="match status" value="1"/>
</dbReference>
<dbReference type="SUPFAM" id="SSF64593">
    <property type="entry name" value="Intermediate filament protein, coiled coil region"/>
    <property type="match status" value="2"/>
</dbReference>
<keyword evidence="1" id="KW-0403">Intermediate filament</keyword>
<dbReference type="InParanoid" id="A0A7N5ZZK6"/>
<feature type="coiled-coil region" evidence="3">
    <location>
        <begin position="199"/>
        <end position="300"/>
    </location>
</feature>
<reference evidence="5" key="3">
    <citation type="submission" date="2025-09" db="UniProtKB">
        <authorList>
            <consortium name="Ensembl"/>
        </authorList>
    </citation>
    <scope>IDENTIFICATION</scope>
</reference>
<evidence type="ECO:0000313" key="5">
    <source>
        <dbReference type="Ensembl" id="ENSATEP00000041251.1"/>
    </source>
</evidence>
<dbReference type="OrthoDB" id="8886319at2759"/>
<feature type="coiled-coil region" evidence="3">
    <location>
        <begin position="110"/>
        <end position="147"/>
    </location>
</feature>
<feature type="coiled-coil region" evidence="3">
    <location>
        <begin position="22"/>
        <end position="56"/>
    </location>
</feature>
<dbReference type="PANTHER" id="PTHR47051:SF1">
    <property type="entry name" value="NESTIN"/>
    <property type="match status" value="1"/>
</dbReference>
<reference evidence="5" key="2">
    <citation type="submission" date="2025-08" db="UniProtKB">
        <authorList>
            <consortium name="Ensembl"/>
        </authorList>
    </citation>
    <scope>IDENTIFICATION</scope>
</reference>
<keyword evidence="2 3" id="KW-0175">Coiled coil</keyword>
<accession>A0A7N5ZZK6</accession>
<dbReference type="Gene3D" id="1.20.5.1160">
    <property type="entry name" value="Vasodilator-stimulated phosphoprotein"/>
    <property type="match status" value="1"/>
</dbReference>
<name>A0A7N5ZZK6_ANATE</name>
<dbReference type="Gene3D" id="1.20.5.170">
    <property type="match status" value="1"/>
</dbReference>
<evidence type="ECO:0000256" key="2">
    <source>
        <dbReference type="ARBA" id="ARBA00023054"/>
    </source>
</evidence>
<proteinExistence type="predicted"/>
<feature type="domain" description="IF rod" evidence="4">
    <location>
        <begin position="18"/>
        <end position="325"/>
    </location>
</feature>
<dbReference type="GO" id="GO:0031730">
    <property type="term" value="F:CCR5 chemokine receptor binding"/>
    <property type="evidence" value="ECO:0007669"/>
    <property type="project" value="TreeGrafter"/>
</dbReference>
<sequence>MELHSVHKSFHHSHLGEEKHEMLSLNRRLETYLNRVKLLEEENSLLAKEIQFLRHNKHTDLTRRKGLEEELQQTRLEVDAAWRDRVHTELEVGRLTGELQALDLQRQKEVQAHLKAKTVLEQSRKELEEEERAQIWLREKVNQLEHDMRILIQTHQDDVAYLEATLTHSRATVPPASAQRGKQTPNLLQLGHEYSQRATRAWQEAAEAYQGQLARLEESLNQARSRLTQVIKEKNESQMRLQALQKELTSAQSIRLHLEKTAAQQRDRHSHEIQQLQVSMRGLEVEKEEIGQEIDHLLLENRGLLQLKMSLGLEVATYRYFALTA</sequence>
<dbReference type="GO" id="GO:0019215">
    <property type="term" value="F:intermediate filament binding"/>
    <property type="evidence" value="ECO:0007669"/>
    <property type="project" value="InterPro"/>
</dbReference>
<evidence type="ECO:0000256" key="1">
    <source>
        <dbReference type="ARBA" id="ARBA00022754"/>
    </source>
</evidence>
<dbReference type="InterPro" id="IPR039008">
    <property type="entry name" value="IF_rod_dom"/>
</dbReference>
<dbReference type="GO" id="GO:0030844">
    <property type="term" value="P:positive regulation of intermediate filament depolymerization"/>
    <property type="evidence" value="ECO:0007669"/>
    <property type="project" value="TreeGrafter"/>
</dbReference>
<dbReference type="SMART" id="SM01391">
    <property type="entry name" value="Filament"/>
    <property type="match status" value="1"/>
</dbReference>
<gene>
    <name evidence="5" type="primary">CCDC78</name>
</gene>
<evidence type="ECO:0000259" key="4">
    <source>
        <dbReference type="PROSITE" id="PS51842"/>
    </source>
</evidence>
<dbReference type="InterPro" id="IPR031211">
    <property type="entry name" value="Nestin"/>
</dbReference>